<reference evidence="10" key="1">
    <citation type="submission" date="2019-05" db="EMBL/GenBank/DDBJ databases">
        <title>Annotation for the trematode Fasciolopsis buski.</title>
        <authorList>
            <person name="Choi Y.-J."/>
        </authorList>
    </citation>
    <scope>NUCLEOTIDE SEQUENCE</scope>
    <source>
        <strain evidence="10">HT</strain>
        <tissue evidence="10">Whole worm</tissue>
    </source>
</reference>
<comment type="catalytic activity">
    <reaction evidence="7">
        <text>L-cysteinyl-[protein] + hexadecanoyl-CoA = S-hexadecanoyl-L-cysteinyl-[protein] + CoA</text>
        <dbReference type="Rhea" id="RHEA:36683"/>
        <dbReference type="Rhea" id="RHEA-COMP:10131"/>
        <dbReference type="Rhea" id="RHEA-COMP:11032"/>
        <dbReference type="ChEBI" id="CHEBI:29950"/>
        <dbReference type="ChEBI" id="CHEBI:57287"/>
        <dbReference type="ChEBI" id="CHEBI:57379"/>
        <dbReference type="ChEBI" id="CHEBI:74151"/>
        <dbReference type="EC" id="2.3.1.225"/>
    </reaction>
</comment>
<sequence>MTWDSTSEINHTPNNAPVNDQFTDSPFPDVDYPRQMNMNGSVRVNLTTQSTSRNAGLTSTAAPSSTNIPSRYRGGSRDMDMTSWDDEAALRLRTTLHPTGDICDYLSFMRKPLGLRKPNLDSLRYAARESHQFGVAWLVRDPCGIVCIGITWMLIFYAELVVSTIILPRSPSTLFCWICGPIFHVLSFLAIVSHIKAFSTDPGTIPIGNATNEMLNHIHENYGDSNLVVVRCLKCLCVKPARTHHCRVCVRCVRKMDHHCPWINNCVGEANQKYFVLFTLYICLQSVFALYICLHFIIQCAASDFEQCDLKPDNTGLTSLVTFPVSSFAAGAFIVGLAFESVVFGLFTIIMCIGQIYSIADDETGIESLGRHPPRRERRSRWKNIVMTCGSPFSWHWFNPLDHPPPLVPIFPDFTTDTCPLLNDNSFSKSTSVNLNEGLFSAPRSDSTNSGGSLLWSDTHAHRIGSGSRDILTL</sequence>
<evidence type="ECO:0000256" key="1">
    <source>
        <dbReference type="ARBA" id="ARBA00004141"/>
    </source>
</evidence>
<dbReference type="InterPro" id="IPR039859">
    <property type="entry name" value="PFA4/ZDH16/20/ERF2-like"/>
</dbReference>
<feature type="transmembrane region" description="Helical" evidence="7">
    <location>
        <begin position="274"/>
        <end position="297"/>
    </location>
</feature>
<evidence type="ECO:0000256" key="7">
    <source>
        <dbReference type="RuleBase" id="RU079119"/>
    </source>
</evidence>
<dbReference type="PANTHER" id="PTHR12246">
    <property type="entry name" value="PALMITOYLTRANSFERASE ZDHHC16"/>
    <property type="match status" value="1"/>
</dbReference>
<feature type="domain" description="Palmitoyltransferase DHHC" evidence="9">
    <location>
        <begin position="232"/>
        <end position="368"/>
    </location>
</feature>
<feature type="compositionally biased region" description="Polar residues" evidence="8">
    <location>
        <begin position="1"/>
        <end position="24"/>
    </location>
</feature>
<keyword evidence="5 7" id="KW-0472">Membrane</keyword>
<evidence type="ECO:0000256" key="4">
    <source>
        <dbReference type="ARBA" id="ARBA00022989"/>
    </source>
</evidence>
<dbReference type="EMBL" id="LUCM01005208">
    <property type="protein sequence ID" value="KAA0193174.1"/>
    <property type="molecule type" value="Genomic_DNA"/>
</dbReference>
<dbReference type="OrthoDB" id="331948at2759"/>
<keyword evidence="11" id="KW-1185">Reference proteome</keyword>
<gene>
    <name evidence="10" type="ORF">FBUS_00213</name>
</gene>
<comment type="domain">
    <text evidence="7">The DHHC domain is required for palmitoyltransferase activity.</text>
</comment>
<evidence type="ECO:0000313" key="10">
    <source>
        <dbReference type="EMBL" id="KAA0193174.1"/>
    </source>
</evidence>
<keyword evidence="6 7" id="KW-0012">Acyltransferase</keyword>
<evidence type="ECO:0000259" key="9">
    <source>
        <dbReference type="Pfam" id="PF01529"/>
    </source>
</evidence>
<evidence type="ECO:0000256" key="5">
    <source>
        <dbReference type="ARBA" id="ARBA00023136"/>
    </source>
</evidence>
<keyword evidence="4 7" id="KW-1133">Transmembrane helix</keyword>
<dbReference type="EC" id="2.3.1.225" evidence="7"/>
<protein>
    <recommendedName>
        <fullName evidence="7">Palmitoyltransferase</fullName>
        <ecNumber evidence="7">2.3.1.225</ecNumber>
    </recommendedName>
</protein>
<dbReference type="Proteomes" id="UP000728185">
    <property type="component" value="Unassembled WGS sequence"/>
</dbReference>
<keyword evidence="2 7" id="KW-0808">Transferase</keyword>
<comment type="caution">
    <text evidence="10">The sequence shown here is derived from an EMBL/GenBank/DDBJ whole genome shotgun (WGS) entry which is preliminary data.</text>
</comment>
<evidence type="ECO:0000313" key="11">
    <source>
        <dbReference type="Proteomes" id="UP000728185"/>
    </source>
</evidence>
<dbReference type="AlphaFoldDB" id="A0A8E0RYT0"/>
<dbReference type="PROSITE" id="PS50216">
    <property type="entry name" value="DHHC"/>
    <property type="match status" value="1"/>
</dbReference>
<evidence type="ECO:0000256" key="2">
    <source>
        <dbReference type="ARBA" id="ARBA00022679"/>
    </source>
</evidence>
<evidence type="ECO:0000256" key="8">
    <source>
        <dbReference type="SAM" id="MobiDB-lite"/>
    </source>
</evidence>
<feature type="transmembrane region" description="Helical" evidence="7">
    <location>
        <begin position="174"/>
        <end position="195"/>
    </location>
</feature>
<organism evidence="10 11">
    <name type="scientific">Fasciolopsis buskii</name>
    <dbReference type="NCBI Taxonomy" id="27845"/>
    <lineage>
        <taxon>Eukaryota</taxon>
        <taxon>Metazoa</taxon>
        <taxon>Spiralia</taxon>
        <taxon>Lophotrochozoa</taxon>
        <taxon>Platyhelminthes</taxon>
        <taxon>Trematoda</taxon>
        <taxon>Digenea</taxon>
        <taxon>Plagiorchiida</taxon>
        <taxon>Echinostomata</taxon>
        <taxon>Echinostomatoidea</taxon>
        <taxon>Fasciolidae</taxon>
        <taxon>Fasciolopsis</taxon>
    </lineage>
</organism>
<comment type="similarity">
    <text evidence="7">Belongs to the DHHC palmitoyltransferase family.</text>
</comment>
<feature type="compositionally biased region" description="Polar residues" evidence="8">
    <location>
        <begin position="48"/>
        <end position="69"/>
    </location>
</feature>
<dbReference type="InterPro" id="IPR001594">
    <property type="entry name" value="Palmitoyltrfase_DHHC"/>
</dbReference>
<dbReference type="GO" id="GO:0019706">
    <property type="term" value="F:protein-cysteine S-palmitoyltransferase activity"/>
    <property type="evidence" value="ECO:0007669"/>
    <property type="project" value="UniProtKB-EC"/>
</dbReference>
<keyword evidence="3 7" id="KW-0812">Transmembrane</keyword>
<proteinExistence type="inferred from homology"/>
<comment type="subcellular location">
    <subcellularLocation>
        <location evidence="1">Membrane</location>
        <topology evidence="1">Multi-pass membrane protein</topology>
    </subcellularLocation>
</comment>
<evidence type="ECO:0000256" key="3">
    <source>
        <dbReference type="ARBA" id="ARBA00022692"/>
    </source>
</evidence>
<feature type="region of interest" description="Disordered" evidence="8">
    <location>
        <begin position="1"/>
        <end position="25"/>
    </location>
</feature>
<evidence type="ECO:0000256" key="6">
    <source>
        <dbReference type="ARBA" id="ARBA00023315"/>
    </source>
</evidence>
<feature type="region of interest" description="Disordered" evidence="8">
    <location>
        <begin position="48"/>
        <end position="76"/>
    </location>
</feature>
<dbReference type="Pfam" id="PF01529">
    <property type="entry name" value="DHHC"/>
    <property type="match status" value="1"/>
</dbReference>
<accession>A0A8E0RYT0</accession>
<dbReference type="GO" id="GO:0016020">
    <property type="term" value="C:membrane"/>
    <property type="evidence" value="ECO:0007669"/>
    <property type="project" value="UniProtKB-SubCell"/>
</dbReference>
<name>A0A8E0RYT0_9TREM</name>